<feature type="compositionally biased region" description="Basic and acidic residues" evidence="1">
    <location>
        <begin position="157"/>
        <end position="166"/>
    </location>
</feature>
<evidence type="ECO:0000313" key="2">
    <source>
        <dbReference type="EMBL" id="CAD8330239.1"/>
    </source>
</evidence>
<dbReference type="AlphaFoldDB" id="A0A7R9WNJ4"/>
<evidence type="ECO:0000256" key="1">
    <source>
        <dbReference type="SAM" id="MobiDB-lite"/>
    </source>
</evidence>
<organism evidence="2">
    <name type="scientific">Craspedostauros australis</name>
    <dbReference type="NCBI Taxonomy" id="1486917"/>
    <lineage>
        <taxon>Eukaryota</taxon>
        <taxon>Sar</taxon>
        <taxon>Stramenopiles</taxon>
        <taxon>Ochrophyta</taxon>
        <taxon>Bacillariophyta</taxon>
        <taxon>Bacillariophyceae</taxon>
        <taxon>Bacillariophycidae</taxon>
        <taxon>Naviculales</taxon>
        <taxon>Naviculaceae</taxon>
        <taxon>Craspedostauros</taxon>
    </lineage>
</organism>
<proteinExistence type="predicted"/>
<gene>
    <name evidence="2" type="ORF">CAUS1442_LOCUS2337</name>
</gene>
<reference evidence="2" key="1">
    <citation type="submission" date="2021-01" db="EMBL/GenBank/DDBJ databases">
        <authorList>
            <person name="Corre E."/>
            <person name="Pelletier E."/>
            <person name="Niang G."/>
            <person name="Scheremetjew M."/>
            <person name="Finn R."/>
            <person name="Kale V."/>
            <person name="Holt S."/>
            <person name="Cochrane G."/>
            <person name="Meng A."/>
            <person name="Brown T."/>
            <person name="Cohen L."/>
        </authorList>
    </citation>
    <scope>NUCLEOTIDE SEQUENCE</scope>
    <source>
        <strain evidence="2">CCMP3328</strain>
    </source>
</reference>
<protein>
    <submittedName>
        <fullName evidence="2">Uncharacterized protein</fullName>
    </submittedName>
</protein>
<feature type="region of interest" description="Disordered" evidence="1">
    <location>
        <begin position="141"/>
        <end position="225"/>
    </location>
</feature>
<feature type="compositionally biased region" description="Polar residues" evidence="1">
    <location>
        <begin position="174"/>
        <end position="189"/>
    </location>
</feature>
<feature type="compositionally biased region" description="Low complexity" evidence="1">
    <location>
        <begin position="208"/>
        <end position="221"/>
    </location>
</feature>
<accession>A0A7R9WNJ4</accession>
<dbReference type="EMBL" id="HBEF01003694">
    <property type="protein sequence ID" value="CAD8330239.1"/>
    <property type="molecule type" value="Transcribed_RNA"/>
</dbReference>
<feature type="compositionally biased region" description="Low complexity" evidence="1">
    <location>
        <begin position="144"/>
        <end position="153"/>
    </location>
</feature>
<sequence>MKQQRQRQQQYRVPLGFVCGYPVGNGGELYGGSMFIKSAASDTLQGKAIQSVNERWGQGKWTGTETIGIAVCKKKYNPFNFYVDIDDDGRKIVRVERMFGCHCHSSIRRRVIELNGLRTGWEPFGQWSMRKAQELARKETERLNSNNHVVADSSDSDSDHDGHDAATGDGVDSLSDSVNDSRQTATSKQAGGDGDGDDADGHSTPAYSSSEESVSNEVSLSSDDELRNICSHGKCAWKRRAKYDNIHQEVLGFDSSGEDF</sequence>
<name>A0A7R9WNJ4_9STRA</name>